<dbReference type="GO" id="GO:0005783">
    <property type="term" value="C:endoplasmic reticulum"/>
    <property type="evidence" value="ECO:0007669"/>
    <property type="project" value="TreeGrafter"/>
</dbReference>
<dbReference type="PANTHER" id="PTHR47808">
    <property type="entry name" value="INNER NUCLEAR MEMBRANE PROTEIN HEH2-RELATED"/>
    <property type="match status" value="1"/>
</dbReference>
<evidence type="ECO:0000259" key="2">
    <source>
        <dbReference type="Pfam" id="PF12949"/>
    </source>
</evidence>
<feature type="domain" description="HeH/LEM" evidence="2">
    <location>
        <begin position="106"/>
        <end position="138"/>
    </location>
</feature>
<accession>A0A9W4WGN9</accession>
<dbReference type="Proteomes" id="UP001152533">
    <property type="component" value="Unassembled WGS sequence"/>
</dbReference>
<dbReference type="GO" id="GO:0005637">
    <property type="term" value="C:nuclear inner membrane"/>
    <property type="evidence" value="ECO:0007669"/>
    <property type="project" value="InterPro"/>
</dbReference>
<dbReference type="GO" id="GO:0003682">
    <property type="term" value="F:chromatin binding"/>
    <property type="evidence" value="ECO:0007669"/>
    <property type="project" value="InterPro"/>
</dbReference>
<evidence type="ECO:0000313" key="4">
    <source>
        <dbReference type="Proteomes" id="UP001152533"/>
    </source>
</evidence>
<comment type="caution">
    <text evidence="3">The sequence shown here is derived from an EMBL/GenBank/DDBJ whole genome shotgun (WGS) entry which is preliminary data.</text>
</comment>
<dbReference type="InterPro" id="IPR025856">
    <property type="entry name" value="HeH/LEM_domain"/>
</dbReference>
<dbReference type="InterPro" id="IPR044780">
    <property type="entry name" value="Heh2/Src1"/>
</dbReference>
<dbReference type="GO" id="GO:0034399">
    <property type="term" value="C:nuclear periphery"/>
    <property type="evidence" value="ECO:0007669"/>
    <property type="project" value="TreeGrafter"/>
</dbReference>
<protein>
    <recommendedName>
        <fullName evidence="2">HeH/LEM domain-containing protein</fullName>
    </recommendedName>
</protein>
<sequence length="168" mass="18385">MAPNFDAMTLVEIRQFLRDSSIRISARARRADLLQIAKAYGFTSDDVPKDEGVRLAMTSSGQPKASIKKGNTKPAKTSGGMTFDDPLRNIPIQSDDISYVQVNFSPTSLTIAKLRNILAAHEVSYATAKTKKDFIQLFLSNIKPRAAAIIKAMAAVKRTDAGIIDMRP</sequence>
<dbReference type="Gene3D" id="1.10.720.40">
    <property type="match status" value="1"/>
</dbReference>
<dbReference type="Pfam" id="PF12949">
    <property type="entry name" value="HeH"/>
    <property type="match status" value="1"/>
</dbReference>
<feature type="region of interest" description="Disordered" evidence="1">
    <location>
        <begin position="58"/>
        <end position="84"/>
    </location>
</feature>
<evidence type="ECO:0000256" key="1">
    <source>
        <dbReference type="SAM" id="MobiDB-lite"/>
    </source>
</evidence>
<dbReference type="GO" id="GO:0071763">
    <property type="term" value="P:nuclear membrane organization"/>
    <property type="evidence" value="ECO:0007669"/>
    <property type="project" value="TreeGrafter"/>
</dbReference>
<dbReference type="CDD" id="cd12935">
    <property type="entry name" value="LEM_like"/>
    <property type="match status" value="1"/>
</dbReference>
<keyword evidence="4" id="KW-1185">Reference proteome</keyword>
<dbReference type="AlphaFoldDB" id="A0A9W4WGN9"/>
<gene>
    <name evidence="3" type="ORF">CGXH109_LOCUS33304</name>
</gene>
<dbReference type="PANTHER" id="PTHR47808:SF2">
    <property type="entry name" value="LEM DOMAIN-CONTAINING PROTEIN 2"/>
    <property type="match status" value="1"/>
</dbReference>
<evidence type="ECO:0000313" key="3">
    <source>
        <dbReference type="EMBL" id="CAI0644206.1"/>
    </source>
</evidence>
<organism evidence="3 4">
    <name type="scientific">Colletotrichum noveboracense</name>
    <dbReference type="NCBI Taxonomy" id="2664923"/>
    <lineage>
        <taxon>Eukaryota</taxon>
        <taxon>Fungi</taxon>
        <taxon>Dikarya</taxon>
        <taxon>Ascomycota</taxon>
        <taxon>Pezizomycotina</taxon>
        <taxon>Sordariomycetes</taxon>
        <taxon>Hypocreomycetidae</taxon>
        <taxon>Glomerellales</taxon>
        <taxon>Glomerellaceae</taxon>
        <taxon>Colletotrichum</taxon>
        <taxon>Colletotrichum gloeosporioides species complex</taxon>
    </lineage>
</organism>
<proteinExistence type="predicted"/>
<dbReference type="EMBL" id="CAMGZC010000151">
    <property type="protein sequence ID" value="CAI0644206.1"/>
    <property type="molecule type" value="Genomic_DNA"/>
</dbReference>
<reference evidence="3" key="1">
    <citation type="submission" date="2022-08" db="EMBL/GenBank/DDBJ databases">
        <authorList>
            <person name="Giroux E."/>
            <person name="Giroux E."/>
        </authorList>
    </citation>
    <scope>NUCLEOTIDE SEQUENCE</scope>
    <source>
        <strain evidence="3">H1091258</strain>
    </source>
</reference>
<dbReference type="InterPro" id="IPR011015">
    <property type="entry name" value="LEM/LEM-like_dom_sf"/>
</dbReference>
<name>A0A9W4WGN9_9PEZI</name>